<dbReference type="EMBL" id="CM045765">
    <property type="protein sequence ID" value="KAI8000572.1"/>
    <property type="molecule type" value="Genomic_DNA"/>
</dbReference>
<proteinExistence type="predicted"/>
<sequence>MEMDGDREENTLCWSPDGKVLAALALKNDVFMYDRDTAEKLFSLRGDHVERICFLSWSPNGKYMATSGLDRQVLIWSVGQRLDIDRQKFDDVICCMSWKPTKNALAVINAIGNDDFDEEINDDLSLLPKSPKKASYSQKETMEKGKEVQKSTIISAGSKMQVAFQPSSTPMHPGKRRFLCYNMLGSLTTIEHDGYFYIKIDFHDIGGGPRVPSMTDYFGFTMAALIENRSVFANLCKGEKGMSTLMYRRFSSWANNGEVG</sequence>
<name>A0ACC0GHD9_9ERIC</name>
<comment type="caution">
    <text evidence="1">The sequence shown here is derived from an EMBL/GenBank/DDBJ whole genome shotgun (WGS) entry which is preliminary data.</text>
</comment>
<evidence type="ECO:0000313" key="1">
    <source>
        <dbReference type="EMBL" id="KAI8000572.1"/>
    </source>
</evidence>
<reference evidence="1 2" key="1">
    <citation type="journal article" date="2022" name="Plant J.">
        <title>Chromosome-level genome of Camellia lanceoleosa provides a valuable resource for understanding genome evolution and self-incompatibility.</title>
        <authorList>
            <person name="Gong W."/>
            <person name="Xiao S."/>
            <person name="Wang L."/>
            <person name="Liao Z."/>
            <person name="Chang Y."/>
            <person name="Mo W."/>
            <person name="Hu G."/>
            <person name="Li W."/>
            <person name="Zhao G."/>
            <person name="Zhu H."/>
            <person name="Hu X."/>
            <person name="Ji K."/>
            <person name="Xiang X."/>
            <person name="Song Q."/>
            <person name="Yuan D."/>
            <person name="Jin S."/>
            <person name="Zhang L."/>
        </authorList>
    </citation>
    <scope>NUCLEOTIDE SEQUENCE [LARGE SCALE GENOMIC DNA]</scope>
    <source>
        <strain evidence="1">SQ_2022a</strain>
    </source>
</reference>
<accession>A0ACC0GHD9</accession>
<keyword evidence="2" id="KW-1185">Reference proteome</keyword>
<evidence type="ECO:0000313" key="2">
    <source>
        <dbReference type="Proteomes" id="UP001060215"/>
    </source>
</evidence>
<protein>
    <submittedName>
        <fullName evidence="1">WD repeat and HMG-box DNA-binding protein 1</fullName>
    </submittedName>
</protein>
<gene>
    <name evidence="1" type="ORF">LOK49_LG09G02009</name>
</gene>
<dbReference type="Proteomes" id="UP001060215">
    <property type="component" value="Chromosome 8"/>
</dbReference>
<organism evidence="1 2">
    <name type="scientific">Camellia lanceoleosa</name>
    <dbReference type="NCBI Taxonomy" id="1840588"/>
    <lineage>
        <taxon>Eukaryota</taxon>
        <taxon>Viridiplantae</taxon>
        <taxon>Streptophyta</taxon>
        <taxon>Embryophyta</taxon>
        <taxon>Tracheophyta</taxon>
        <taxon>Spermatophyta</taxon>
        <taxon>Magnoliopsida</taxon>
        <taxon>eudicotyledons</taxon>
        <taxon>Gunneridae</taxon>
        <taxon>Pentapetalae</taxon>
        <taxon>asterids</taxon>
        <taxon>Ericales</taxon>
        <taxon>Theaceae</taxon>
        <taxon>Camellia</taxon>
    </lineage>
</organism>
<keyword evidence="1" id="KW-0238">DNA-binding</keyword>